<feature type="compositionally biased region" description="Acidic residues" evidence="1">
    <location>
        <begin position="194"/>
        <end position="206"/>
    </location>
</feature>
<keyword evidence="3" id="KW-1185">Reference proteome</keyword>
<feature type="non-terminal residue" evidence="2">
    <location>
        <position position="225"/>
    </location>
</feature>
<sequence>CEQLVDGCSLIVDRGFFKETSTLKQVVPVFFLPTPEAGIKAKVVVVVWVGLYIRSRLIINPDRVYRMAMRRLNTSAGILEVMGAPLSGTDLRAYVMSGGGVTLKNFKPRIRSKRCFLIFPIRGSERKGLVSVEVKKKKGQYDMKLLAIDIAMTNGPDQRIFLIGDEEEYNVGGGLISELRDPIVKAMAADKELEDLDEKEEEEEAEREILEAEKKHREELEKLNR</sequence>
<dbReference type="AlphaFoldDB" id="A0AAN8Z953"/>
<comment type="caution">
    <text evidence="2">The sequence shown here is derived from an EMBL/GenBank/DDBJ whole genome shotgun (WGS) entry which is preliminary data.</text>
</comment>
<feature type="non-terminal residue" evidence="2">
    <location>
        <position position="1"/>
    </location>
</feature>
<protein>
    <submittedName>
        <fullName evidence="2">Uncharacterized protein</fullName>
    </submittedName>
</protein>
<feature type="compositionally biased region" description="Basic and acidic residues" evidence="1">
    <location>
        <begin position="207"/>
        <end position="225"/>
    </location>
</feature>
<feature type="region of interest" description="Disordered" evidence="1">
    <location>
        <begin position="194"/>
        <end position="225"/>
    </location>
</feature>
<gene>
    <name evidence="2" type="ORF">RJ641_005786</name>
</gene>
<dbReference type="EMBL" id="JBAMMX010000013">
    <property type="protein sequence ID" value="KAK6929581.1"/>
    <property type="molecule type" value="Genomic_DNA"/>
</dbReference>
<evidence type="ECO:0000256" key="1">
    <source>
        <dbReference type="SAM" id="MobiDB-lite"/>
    </source>
</evidence>
<dbReference type="Proteomes" id="UP001370490">
    <property type="component" value="Unassembled WGS sequence"/>
</dbReference>
<evidence type="ECO:0000313" key="2">
    <source>
        <dbReference type="EMBL" id="KAK6929581.1"/>
    </source>
</evidence>
<accession>A0AAN8Z953</accession>
<dbReference type="PANTHER" id="PTHR36354:SF2">
    <property type="entry name" value="IMPORT INNER MEMBRANE TRANSLOCASE SUBUNIT"/>
    <property type="match status" value="1"/>
</dbReference>
<name>A0AAN8Z953_9MAGN</name>
<proteinExistence type="predicted"/>
<dbReference type="PANTHER" id="PTHR36354">
    <property type="entry name" value="IMPORT INNER MEMBRANE TRANSLOCASE SUBUNIT"/>
    <property type="match status" value="1"/>
</dbReference>
<reference evidence="2 3" key="1">
    <citation type="submission" date="2023-12" db="EMBL/GenBank/DDBJ databases">
        <title>A high-quality genome assembly for Dillenia turbinata (Dilleniales).</title>
        <authorList>
            <person name="Chanderbali A."/>
        </authorList>
    </citation>
    <scope>NUCLEOTIDE SEQUENCE [LARGE SCALE GENOMIC DNA]</scope>
    <source>
        <strain evidence="2">LSX21</strain>
        <tissue evidence="2">Leaf</tissue>
    </source>
</reference>
<organism evidence="2 3">
    <name type="scientific">Dillenia turbinata</name>
    <dbReference type="NCBI Taxonomy" id="194707"/>
    <lineage>
        <taxon>Eukaryota</taxon>
        <taxon>Viridiplantae</taxon>
        <taxon>Streptophyta</taxon>
        <taxon>Embryophyta</taxon>
        <taxon>Tracheophyta</taxon>
        <taxon>Spermatophyta</taxon>
        <taxon>Magnoliopsida</taxon>
        <taxon>eudicotyledons</taxon>
        <taxon>Gunneridae</taxon>
        <taxon>Pentapetalae</taxon>
        <taxon>Dilleniales</taxon>
        <taxon>Dilleniaceae</taxon>
        <taxon>Dillenia</taxon>
    </lineage>
</organism>
<evidence type="ECO:0000313" key="3">
    <source>
        <dbReference type="Proteomes" id="UP001370490"/>
    </source>
</evidence>